<keyword evidence="1" id="KW-0175">Coiled coil</keyword>
<reference evidence="2 3" key="1">
    <citation type="journal article" date="2008" name="Nature">
        <title>The genome of the model beetle and pest Tribolium castaneum.</title>
        <authorList>
            <consortium name="Tribolium Genome Sequencing Consortium"/>
            <person name="Richards S."/>
            <person name="Gibbs R.A."/>
            <person name="Weinstock G.M."/>
            <person name="Brown S.J."/>
            <person name="Denell R."/>
            <person name="Beeman R.W."/>
            <person name="Gibbs R."/>
            <person name="Beeman R.W."/>
            <person name="Brown S.J."/>
            <person name="Bucher G."/>
            <person name="Friedrich M."/>
            <person name="Grimmelikhuijzen C.J."/>
            <person name="Klingler M."/>
            <person name="Lorenzen M."/>
            <person name="Richards S."/>
            <person name="Roth S."/>
            <person name="Schroder R."/>
            <person name="Tautz D."/>
            <person name="Zdobnov E.M."/>
            <person name="Muzny D."/>
            <person name="Gibbs R.A."/>
            <person name="Weinstock G.M."/>
            <person name="Attaway T."/>
            <person name="Bell S."/>
            <person name="Buhay C.J."/>
            <person name="Chandrabose M.N."/>
            <person name="Chavez D."/>
            <person name="Clerk-Blankenburg K.P."/>
            <person name="Cree A."/>
            <person name="Dao M."/>
            <person name="Davis C."/>
            <person name="Chacko J."/>
            <person name="Dinh H."/>
            <person name="Dugan-Rocha S."/>
            <person name="Fowler G."/>
            <person name="Garner T.T."/>
            <person name="Garnes J."/>
            <person name="Gnirke A."/>
            <person name="Hawes A."/>
            <person name="Hernandez J."/>
            <person name="Hines S."/>
            <person name="Holder M."/>
            <person name="Hume J."/>
            <person name="Jhangiani S.N."/>
            <person name="Joshi V."/>
            <person name="Khan Z.M."/>
            <person name="Jackson L."/>
            <person name="Kovar C."/>
            <person name="Kowis A."/>
            <person name="Lee S."/>
            <person name="Lewis L.R."/>
            <person name="Margolis J."/>
            <person name="Morgan M."/>
            <person name="Nazareth L.V."/>
            <person name="Nguyen N."/>
            <person name="Okwuonu G."/>
            <person name="Parker D."/>
            <person name="Richards S."/>
            <person name="Ruiz S.J."/>
            <person name="Santibanez J."/>
            <person name="Savard J."/>
            <person name="Scherer S.E."/>
            <person name="Schneider B."/>
            <person name="Sodergren E."/>
            <person name="Tautz D."/>
            <person name="Vattahil S."/>
            <person name="Villasana D."/>
            <person name="White C.S."/>
            <person name="Wright R."/>
            <person name="Park Y."/>
            <person name="Beeman R.W."/>
            <person name="Lord J."/>
            <person name="Oppert B."/>
            <person name="Lorenzen M."/>
            <person name="Brown S."/>
            <person name="Wang L."/>
            <person name="Savard J."/>
            <person name="Tautz D."/>
            <person name="Richards S."/>
            <person name="Weinstock G."/>
            <person name="Gibbs R.A."/>
            <person name="Liu Y."/>
            <person name="Worley K."/>
            <person name="Weinstock G."/>
            <person name="Elsik C.G."/>
            <person name="Reese J.T."/>
            <person name="Elhaik E."/>
            <person name="Landan G."/>
            <person name="Graur D."/>
            <person name="Arensburger P."/>
            <person name="Atkinson P."/>
            <person name="Beeman R.W."/>
            <person name="Beidler J."/>
            <person name="Brown S.J."/>
            <person name="Demuth J.P."/>
            <person name="Drury D.W."/>
            <person name="Du Y.Z."/>
            <person name="Fujiwara H."/>
            <person name="Lorenzen M."/>
            <person name="Maselli V."/>
            <person name="Osanai M."/>
            <person name="Park Y."/>
            <person name="Robertson H.M."/>
            <person name="Tu Z."/>
            <person name="Wang J.J."/>
            <person name="Wang S."/>
            <person name="Richards S."/>
            <person name="Song H."/>
            <person name="Zhang L."/>
            <person name="Sodergren E."/>
            <person name="Werner D."/>
            <person name="Stanke M."/>
            <person name="Morgenstern B."/>
            <person name="Solovyev V."/>
            <person name="Kosarev P."/>
            <person name="Brown G."/>
            <person name="Chen H.C."/>
            <person name="Ermolaeva O."/>
            <person name="Hlavina W."/>
            <person name="Kapustin Y."/>
            <person name="Kiryutin B."/>
            <person name="Kitts P."/>
            <person name="Maglott D."/>
            <person name="Pruitt K."/>
            <person name="Sapojnikov V."/>
            <person name="Souvorov A."/>
            <person name="Mackey A.J."/>
            <person name="Waterhouse R.M."/>
            <person name="Wyder S."/>
            <person name="Zdobnov E.M."/>
            <person name="Zdobnov E.M."/>
            <person name="Wyder S."/>
            <person name="Kriventseva E.V."/>
            <person name="Kadowaki T."/>
            <person name="Bork P."/>
            <person name="Aranda M."/>
            <person name="Bao R."/>
            <person name="Beermann A."/>
            <person name="Berns N."/>
            <person name="Bolognesi R."/>
            <person name="Bonneton F."/>
            <person name="Bopp D."/>
            <person name="Brown S.J."/>
            <person name="Bucher G."/>
            <person name="Butts T."/>
            <person name="Chaumot A."/>
            <person name="Denell R.E."/>
            <person name="Ferrier D.E."/>
            <person name="Friedrich M."/>
            <person name="Gordon C.M."/>
            <person name="Jindra M."/>
            <person name="Klingler M."/>
            <person name="Lan Q."/>
            <person name="Lattorff H.M."/>
            <person name="Laudet V."/>
            <person name="von Levetsow C."/>
            <person name="Liu Z."/>
            <person name="Lutz R."/>
            <person name="Lynch J.A."/>
            <person name="da Fonseca R.N."/>
            <person name="Posnien N."/>
            <person name="Reuter R."/>
            <person name="Roth S."/>
            <person name="Savard J."/>
            <person name="Schinko J.B."/>
            <person name="Schmitt C."/>
            <person name="Schoppmeier M."/>
            <person name="Schroder R."/>
            <person name="Shippy T.D."/>
            <person name="Simonnet F."/>
            <person name="Marques-Souza H."/>
            <person name="Tautz D."/>
            <person name="Tomoyasu Y."/>
            <person name="Trauner J."/>
            <person name="Van der Zee M."/>
            <person name="Vervoort M."/>
            <person name="Wittkopp N."/>
            <person name="Wimmer E.A."/>
            <person name="Yang X."/>
            <person name="Jones A.K."/>
            <person name="Sattelle D.B."/>
            <person name="Ebert P.R."/>
            <person name="Nelson D."/>
            <person name="Scott J.G."/>
            <person name="Beeman R.W."/>
            <person name="Muthukrishnan S."/>
            <person name="Kramer K.J."/>
            <person name="Arakane Y."/>
            <person name="Beeman R.W."/>
            <person name="Zhu Q."/>
            <person name="Hogenkamp D."/>
            <person name="Dixit R."/>
            <person name="Oppert B."/>
            <person name="Jiang H."/>
            <person name="Zou Z."/>
            <person name="Marshall J."/>
            <person name="Elpidina E."/>
            <person name="Vinokurov K."/>
            <person name="Oppert C."/>
            <person name="Zou Z."/>
            <person name="Evans J."/>
            <person name="Lu Z."/>
            <person name="Zhao P."/>
            <person name="Sumathipala N."/>
            <person name="Altincicek B."/>
            <person name="Vilcinskas A."/>
            <person name="Williams M."/>
            <person name="Hultmark D."/>
            <person name="Hetru C."/>
            <person name="Jiang H."/>
            <person name="Grimmelikhuijzen C.J."/>
            <person name="Hauser F."/>
            <person name="Cazzamali G."/>
            <person name="Williamson M."/>
            <person name="Park Y."/>
            <person name="Li B."/>
            <person name="Tanaka Y."/>
            <person name="Predel R."/>
            <person name="Neupert S."/>
            <person name="Schachtner J."/>
            <person name="Verleyen P."/>
            <person name="Raible F."/>
            <person name="Bork P."/>
            <person name="Friedrich M."/>
            <person name="Walden K.K."/>
            <person name="Robertson H.M."/>
            <person name="Angeli S."/>
            <person name="Foret S."/>
            <person name="Bucher G."/>
            <person name="Schuetz S."/>
            <person name="Maleszka R."/>
            <person name="Wimmer E.A."/>
            <person name="Beeman R.W."/>
            <person name="Lorenzen M."/>
            <person name="Tomoyasu Y."/>
            <person name="Miller S.C."/>
            <person name="Grossmann D."/>
            <person name="Bucher G."/>
        </authorList>
    </citation>
    <scope>NUCLEOTIDE SEQUENCE [LARGE SCALE GENOMIC DNA]</scope>
    <source>
        <strain evidence="2 3">Georgia GA2</strain>
    </source>
</reference>
<accession>D6WYH3</accession>
<keyword evidence="3" id="KW-1185">Reference proteome</keyword>
<dbReference type="PhylomeDB" id="D6WYH3"/>
<dbReference type="Proteomes" id="UP000007266">
    <property type="component" value="Linkage group 8"/>
</dbReference>
<organism evidence="2 3">
    <name type="scientific">Tribolium castaneum</name>
    <name type="common">Red flour beetle</name>
    <dbReference type="NCBI Taxonomy" id="7070"/>
    <lineage>
        <taxon>Eukaryota</taxon>
        <taxon>Metazoa</taxon>
        <taxon>Ecdysozoa</taxon>
        <taxon>Arthropoda</taxon>
        <taxon>Hexapoda</taxon>
        <taxon>Insecta</taxon>
        <taxon>Pterygota</taxon>
        <taxon>Neoptera</taxon>
        <taxon>Endopterygota</taxon>
        <taxon>Coleoptera</taxon>
        <taxon>Polyphaga</taxon>
        <taxon>Cucujiformia</taxon>
        <taxon>Tenebrionidae</taxon>
        <taxon>Tenebrionidae incertae sedis</taxon>
        <taxon>Tribolium</taxon>
    </lineage>
</organism>
<evidence type="ECO:0000313" key="3">
    <source>
        <dbReference type="Proteomes" id="UP000007266"/>
    </source>
</evidence>
<dbReference type="eggNOG" id="ENOG502S6C8">
    <property type="taxonomic scope" value="Eukaryota"/>
</dbReference>
<evidence type="ECO:0000256" key="1">
    <source>
        <dbReference type="SAM" id="Coils"/>
    </source>
</evidence>
<dbReference type="FunCoup" id="D6WYH3">
    <property type="interactions" value="87"/>
</dbReference>
<dbReference type="InParanoid" id="D6WYH3"/>
<dbReference type="HOGENOM" id="CLU_134504_0_0_1"/>
<dbReference type="PANTHER" id="PTHR21533">
    <property type="entry name" value="LEUCINE-RICH PROTEIN"/>
    <property type="match status" value="1"/>
</dbReference>
<dbReference type="CDD" id="cd07429">
    <property type="entry name" value="Cby_like"/>
    <property type="match status" value="1"/>
</dbReference>
<feature type="coiled-coil region" evidence="1">
    <location>
        <begin position="59"/>
        <end position="93"/>
    </location>
</feature>
<dbReference type="PANTHER" id="PTHR21533:SF19">
    <property type="entry name" value="LEUCINE-RICH PROTEIN"/>
    <property type="match status" value="1"/>
</dbReference>
<name>D6WYH3_TRICA</name>
<dbReference type="EMBL" id="KQ971362">
    <property type="protein sequence ID" value="EFA07876.1"/>
    <property type="molecule type" value="Genomic_DNA"/>
</dbReference>
<reference evidence="2 3" key="2">
    <citation type="journal article" date="2010" name="Nucleic Acids Res.">
        <title>BeetleBase in 2010: revisions to provide comprehensive genomic information for Tribolium castaneum.</title>
        <authorList>
            <person name="Kim H.S."/>
            <person name="Murphy T."/>
            <person name="Xia J."/>
            <person name="Caragea D."/>
            <person name="Park Y."/>
            <person name="Beeman R.W."/>
            <person name="Lorenzen M.D."/>
            <person name="Butcher S."/>
            <person name="Manak J.R."/>
            <person name="Brown S.J."/>
        </authorList>
    </citation>
    <scope>GENOME REANNOTATION</scope>
    <source>
        <strain evidence="2 3">Georgia GA2</strain>
    </source>
</reference>
<protein>
    <submittedName>
        <fullName evidence="2">Protein chibby homolog 1-like Protein</fullName>
    </submittedName>
</protein>
<gene>
    <name evidence="2" type="primary">AUGUSTUS-3.0.2_05450</name>
    <name evidence="2" type="ORF">TcasGA2_TC005450</name>
</gene>
<dbReference type="STRING" id="7070.D6WYH3"/>
<dbReference type="AlphaFoldDB" id="D6WYH3"/>
<dbReference type="Pfam" id="PF14645">
    <property type="entry name" value="Chibby"/>
    <property type="match status" value="1"/>
</dbReference>
<dbReference type="OMA" id="KKMPPWK"/>
<evidence type="ECO:0000313" key="2">
    <source>
        <dbReference type="EMBL" id="EFA07876.1"/>
    </source>
</evidence>
<sequence>MPLFGSKFAPKQPPLRKFANNVSEDLDELVSGQRSVQVRLGSQELVFENGDWIPESGESGTAHKSNQRLRKKIQELQEENNMLRLKYAVMLNMLTQTTAEGHLLEKELEKWRNRK</sequence>
<proteinExistence type="predicted"/>
<dbReference type="InterPro" id="IPR028118">
    <property type="entry name" value="Chibby_fam"/>
</dbReference>